<dbReference type="Pfam" id="PF07852">
    <property type="entry name" value="DUF1642"/>
    <property type="match status" value="1"/>
</dbReference>
<organism evidence="1 2">
    <name type="scientific">Streptococcus suis</name>
    <dbReference type="NCBI Taxonomy" id="1307"/>
    <lineage>
        <taxon>Bacteria</taxon>
        <taxon>Bacillati</taxon>
        <taxon>Bacillota</taxon>
        <taxon>Bacilli</taxon>
        <taxon>Lactobacillales</taxon>
        <taxon>Streptococcaceae</taxon>
        <taxon>Streptococcus</taxon>
    </lineage>
</organism>
<reference evidence="1 2" key="1">
    <citation type="submission" date="2019-04" db="EMBL/GenBank/DDBJ databases">
        <title>Genome analysis of Streptococcus suis strain WUSS424.</title>
        <authorList>
            <person name="Chen H."/>
            <person name="Gao X."/>
            <person name="Wu Z."/>
        </authorList>
    </citation>
    <scope>NUCLEOTIDE SEQUENCE [LARGE SCALE GENOMIC DNA]</scope>
    <source>
        <strain evidence="1 2">WUSS424</strain>
    </source>
</reference>
<sequence length="66" mass="7749">MNKQERLYTVEIAGVSSGKLFKNIRTNKYLFHSGKGLKGYTDRLTETEIKQKDERLWQFAVPVEEK</sequence>
<accession>A0A4T2GIW9</accession>
<dbReference type="EMBL" id="SSXO01000007">
    <property type="protein sequence ID" value="TIH98153.1"/>
    <property type="molecule type" value="Genomic_DNA"/>
</dbReference>
<name>A0A4T2GIW9_STRSU</name>
<dbReference type="Proteomes" id="UP000305165">
    <property type="component" value="Unassembled WGS sequence"/>
</dbReference>
<evidence type="ECO:0000313" key="2">
    <source>
        <dbReference type="Proteomes" id="UP000305165"/>
    </source>
</evidence>
<dbReference type="OrthoDB" id="2366280at2"/>
<proteinExistence type="predicted"/>
<protein>
    <submittedName>
        <fullName evidence="1">DUF1642 domain-containing protein</fullName>
    </submittedName>
</protein>
<dbReference type="InterPro" id="IPR012865">
    <property type="entry name" value="DUF1642"/>
</dbReference>
<gene>
    <name evidence="1" type="ORF">FAJ39_10215</name>
</gene>
<evidence type="ECO:0000313" key="1">
    <source>
        <dbReference type="EMBL" id="TIH98153.1"/>
    </source>
</evidence>
<comment type="caution">
    <text evidence="1">The sequence shown here is derived from an EMBL/GenBank/DDBJ whole genome shotgun (WGS) entry which is preliminary data.</text>
</comment>
<dbReference type="AlphaFoldDB" id="A0A4T2GIW9"/>